<name>A0A1X7SVA7_AMPQE</name>
<reference evidence="1" key="1">
    <citation type="submission" date="2017-05" db="UniProtKB">
        <authorList>
            <consortium name="EnsemblMetazoa"/>
        </authorList>
    </citation>
    <scope>IDENTIFICATION</scope>
</reference>
<evidence type="ECO:0000313" key="1">
    <source>
        <dbReference type="EnsemblMetazoa" id="Aqu2.1.06081_001"/>
    </source>
</evidence>
<sequence length="135" mass="15213">FHGSQSITIATIHHLLANPLTHIGAFAEAKQNERKAYNIYRTKFGPDHARTVQSYKNMRTKLTMAWYSFQLCNAFADTNAVIAITVDGTLKVCLIDTIIEIKELTDLFRSSSPFSLTSESFADFSLALVVHRDSW</sequence>
<dbReference type="InterPro" id="IPR011990">
    <property type="entry name" value="TPR-like_helical_dom_sf"/>
</dbReference>
<organism evidence="1">
    <name type="scientific">Amphimedon queenslandica</name>
    <name type="common">Sponge</name>
    <dbReference type="NCBI Taxonomy" id="400682"/>
    <lineage>
        <taxon>Eukaryota</taxon>
        <taxon>Metazoa</taxon>
        <taxon>Porifera</taxon>
        <taxon>Demospongiae</taxon>
        <taxon>Heteroscleromorpha</taxon>
        <taxon>Haplosclerida</taxon>
        <taxon>Niphatidae</taxon>
        <taxon>Amphimedon</taxon>
    </lineage>
</organism>
<dbReference type="AlphaFoldDB" id="A0A1X7SVA7"/>
<proteinExistence type="predicted"/>
<dbReference type="EnsemblMetazoa" id="Aqu2.1.06081_001">
    <property type="protein sequence ID" value="Aqu2.1.06081_001"/>
    <property type="gene ID" value="Aqu2.1.06081"/>
</dbReference>
<dbReference type="OrthoDB" id="1414216at2759"/>
<dbReference type="InParanoid" id="A0A1X7SVA7"/>
<protein>
    <submittedName>
        <fullName evidence="1">Uncharacterized protein</fullName>
    </submittedName>
</protein>
<accession>A0A1X7SVA7</accession>
<dbReference type="Gene3D" id="1.25.40.10">
    <property type="entry name" value="Tetratricopeptide repeat domain"/>
    <property type="match status" value="1"/>
</dbReference>